<feature type="domain" description="FecR protein" evidence="2">
    <location>
        <begin position="175"/>
        <end position="266"/>
    </location>
</feature>
<proteinExistence type="predicted"/>
<feature type="transmembrane region" description="Helical" evidence="1">
    <location>
        <begin position="82"/>
        <end position="103"/>
    </location>
</feature>
<reference evidence="4 5" key="1">
    <citation type="submission" date="2020-08" db="EMBL/GenBank/DDBJ databases">
        <title>Genome public.</title>
        <authorList>
            <person name="Liu C."/>
            <person name="Sun Q."/>
        </authorList>
    </citation>
    <scope>NUCLEOTIDE SEQUENCE [LARGE SCALE GENOMIC DNA]</scope>
    <source>
        <strain evidence="4 5">NSJ-56</strain>
    </source>
</reference>
<dbReference type="Gene3D" id="3.55.50.30">
    <property type="match status" value="1"/>
</dbReference>
<dbReference type="InterPro" id="IPR032508">
    <property type="entry name" value="FecR_C"/>
</dbReference>
<evidence type="ECO:0000256" key="1">
    <source>
        <dbReference type="SAM" id="Phobius"/>
    </source>
</evidence>
<dbReference type="PANTHER" id="PTHR30273">
    <property type="entry name" value="PERIPLASMIC SIGNAL SENSOR AND SIGMA FACTOR ACTIVATOR FECR-RELATED"/>
    <property type="match status" value="1"/>
</dbReference>
<sequence length="380" mass="43405">MEKLEKYIKMCRLAIKRRLTQTDKQEEEKLDAWLRESEENRELYHSTNYIDLAELNDYYSKTDVEYQLSRFHKGRKRTTRSIVWRWSAAAAILLVGGLSLYMMNKTEPVMISSMKPLPAGVSLVLSDGRQVDLSTPYHPDTVEMGTAIANIQQNTLIYTPSDTSREVKFNTLIVPRGTSFHLVLSDGTRVWLNADSKITYPVAFTGNTREVRLEGEAFFDVKKNGQAPFTVNTDRLKVRVLGTKFNVNTFADAGYVSAALVEGAVEVSGMTGEPCRLVPGQVAMIDTIGKIRITNTELKAYTAWIDDMFCFRNAPLSEILKQVERYYNVKVIYDAGYREEYYTGDIYRNKPLQTLLDVLEMTIPVKFELLDQVVHIRRKG</sequence>
<dbReference type="Gene3D" id="2.60.120.1440">
    <property type="match status" value="1"/>
</dbReference>
<keyword evidence="1" id="KW-0472">Membrane</keyword>
<accession>A0ABR7CVT3</accession>
<feature type="domain" description="Protein FecR C-terminal" evidence="3">
    <location>
        <begin position="309"/>
        <end position="374"/>
    </location>
</feature>
<evidence type="ECO:0000313" key="4">
    <source>
        <dbReference type="EMBL" id="MBC5619788.1"/>
    </source>
</evidence>
<keyword evidence="1" id="KW-0812">Transmembrane</keyword>
<dbReference type="PIRSF" id="PIRSF018266">
    <property type="entry name" value="FecR"/>
    <property type="match status" value="1"/>
</dbReference>
<organism evidence="4 5">
    <name type="scientific">Butyricimonas hominis</name>
    <dbReference type="NCBI Taxonomy" id="2763032"/>
    <lineage>
        <taxon>Bacteria</taxon>
        <taxon>Pseudomonadati</taxon>
        <taxon>Bacteroidota</taxon>
        <taxon>Bacteroidia</taxon>
        <taxon>Bacteroidales</taxon>
        <taxon>Odoribacteraceae</taxon>
        <taxon>Butyricimonas</taxon>
    </lineage>
</organism>
<dbReference type="EMBL" id="JACOOH010000001">
    <property type="protein sequence ID" value="MBC5619788.1"/>
    <property type="molecule type" value="Genomic_DNA"/>
</dbReference>
<evidence type="ECO:0000259" key="2">
    <source>
        <dbReference type="Pfam" id="PF04773"/>
    </source>
</evidence>
<comment type="caution">
    <text evidence="4">The sequence shown here is derived from an EMBL/GenBank/DDBJ whole genome shotgun (WGS) entry which is preliminary data.</text>
</comment>
<keyword evidence="5" id="KW-1185">Reference proteome</keyword>
<evidence type="ECO:0000259" key="3">
    <source>
        <dbReference type="Pfam" id="PF16344"/>
    </source>
</evidence>
<dbReference type="RefSeq" id="WP_099291087.1">
    <property type="nucleotide sequence ID" value="NZ_JACOOH010000001.1"/>
</dbReference>
<dbReference type="Pfam" id="PF04773">
    <property type="entry name" value="FecR"/>
    <property type="match status" value="1"/>
</dbReference>
<keyword evidence="1" id="KW-1133">Transmembrane helix</keyword>
<gene>
    <name evidence="4" type="ORF">H8S64_01605</name>
</gene>
<dbReference type="PANTHER" id="PTHR30273:SF2">
    <property type="entry name" value="PROTEIN FECR"/>
    <property type="match status" value="1"/>
</dbReference>
<dbReference type="Proteomes" id="UP000646484">
    <property type="component" value="Unassembled WGS sequence"/>
</dbReference>
<dbReference type="Pfam" id="PF16344">
    <property type="entry name" value="FecR_C"/>
    <property type="match status" value="1"/>
</dbReference>
<protein>
    <submittedName>
        <fullName evidence="4">FecR domain-containing protein</fullName>
    </submittedName>
</protein>
<dbReference type="InterPro" id="IPR012373">
    <property type="entry name" value="Ferrdict_sens_TM"/>
</dbReference>
<dbReference type="InterPro" id="IPR006860">
    <property type="entry name" value="FecR"/>
</dbReference>
<name>A0ABR7CVT3_9BACT</name>
<evidence type="ECO:0000313" key="5">
    <source>
        <dbReference type="Proteomes" id="UP000646484"/>
    </source>
</evidence>